<gene>
    <name evidence="3" type="ORF">SGN30_30940</name>
</gene>
<dbReference type="RefSeq" id="WP_319076923.1">
    <property type="nucleotide sequence ID" value="NZ_JAWWMZ010000021.1"/>
</dbReference>
<dbReference type="InterPro" id="IPR011044">
    <property type="entry name" value="Quino_amine_DH_bsu"/>
</dbReference>
<dbReference type="Proteomes" id="UP001287445">
    <property type="component" value="Unassembled WGS sequence"/>
</dbReference>
<reference evidence="3" key="1">
    <citation type="submission" date="2023-11" db="EMBL/GenBank/DDBJ databases">
        <title>Identification and selenium tolerance of Delftia acidovorans R3-25.</title>
        <authorList>
            <person name="Zhang S."/>
            <person name="Liu Y."/>
            <person name="Guo Y."/>
        </authorList>
    </citation>
    <scope>NUCLEOTIDE SEQUENCE</scope>
    <source>
        <strain evidence="3">R3-25</strain>
    </source>
</reference>
<dbReference type="EMBL" id="JAWWMZ010000021">
    <property type="protein sequence ID" value="MDX4957858.1"/>
    <property type="molecule type" value="Genomic_DNA"/>
</dbReference>
<dbReference type="InterPro" id="IPR050708">
    <property type="entry name" value="T6SS_VgrG/RHS"/>
</dbReference>
<comment type="caution">
    <text evidence="3">The sequence shown here is derived from an EMBL/GenBank/DDBJ whole genome shotgun (WGS) entry which is preliminary data.</text>
</comment>
<proteinExistence type="predicted"/>
<dbReference type="SUPFAM" id="SSF63825">
    <property type="entry name" value="YWTD domain"/>
    <property type="match status" value="1"/>
</dbReference>
<dbReference type="Pfam" id="PF05593">
    <property type="entry name" value="RHS_repeat"/>
    <property type="match status" value="9"/>
</dbReference>
<feature type="domain" description="Teneurin-like YD-shell" evidence="2">
    <location>
        <begin position="1245"/>
        <end position="1371"/>
    </location>
</feature>
<evidence type="ECO:0000259" key="2">
    <source>
        <dbReference type="Pfam" id="PF25023"/>
    </source>
</evidence>
<dbReference type="InterPro" id="IPR056823">
    <property type="entry name" value="TEN-like_YD-shell"/>
</dbReference>
<organism evidence="3 4">
    <name type="scientific">Delftia acidovorans</name>
    <name type="common">Pseudomonas acidovorans</name>
    <name type="synonym">Comamonas acidovorans</name>
    <dbReference type="NCBI Taxonomy" id="80866"/>
    <lineage>
        <taxon>Bacteria</taxon>
        <taxon>Pseudomonadati</taxon>
        <taxon>Pseudomonadota</taxon>
        <taxon>Betaproteobacteria</taxon>
        <taxon>Burkholderiales</taxon>
        <taxon>Comamonadaceae</taxon>
        <taxon>Delftia</taxon>
    </lineage>
</organism>
<dbReference type="InterPro" id="IPR031325">
    <property type="entry name" value="RHS_repeat"/>
</dbReference>
<dbReference type="Pfam" id="PF25023">
    <property type="entry name" value="TEN_YD-shell"/>
    <property type="match status" value="2"/>
</dbReference>
<dbReference type="NCBIfam" id="TIGR01643">
    <property type="entry name" value="YD_repeat_2x"/>
    <property type="match status" value="17"/>
</dbReference>
<evidence type="ECO:0000313" key="3">
    <source>
        <dbReference type="EMBL" id="MDX4957858.1"/>
    </source>
</evidence>
<dbReference type="SUPFAM" id="SSF50969">
    <property type="entry name" value="YVTN repeat-like/Quinoprotein amine dehydrogenase"/>
    <property type="match status" value="1"/>
</dbReference>
<dbReference type="InterPro" id="IPR006530">
    <property type="entry name" value="YD"/>
</dbReference>
<keyword evidence="1" id="KW-0677">Repeat</keyword>
<evidence type="ECO:0000313" key="4">
    <source>
        <dbReference type="Proteomes" id="UP001287445"/>
    </source>
</evidence>
<evidence type="ECO:0000256" key="1">
    <source>
        <dbReference type="ARBA" id="ARBA00022737"/>
    </source>
</evidence>
<protein>
    <recommendedName>
        <fullName evidence="2">Teneurin-like YD-shell domain-containing protein</fullName>
    </recommendedName>
</protein>
<feature type="domain" description="Teneurin-like YD-shell" evidence="2">
    <location>
        <begin position="526"/>
        <end position="670"/>
    </location>
</feature>
<dbReference type="PANTHER" id="PTHR32305">
    <property type="match status" value="1"/>
</dbReference>
<dbReference type="PANTHER" id="PTHR32305:SF15">
    <property type="entry name" value="PROTEIN RHSA-RELATED"/>
    <property type="match status" value="1"/>
</dbReference>
<name>A0AAJ2R9T6_DELAC</name>
<feature type="non-terminal residue" evidence="3">
    <location>
        <position position="1806"/>
    </location>
</feature>
<sequence>MVGIVSGNSLGLGNSSLATLGQRAAQGNASQGRGGEQVFVNVASGNLVIAHNDDQLVAHGGGFQAVRTYNSQGLLNDDNADNWSSGFYRRQLVLSGTYGQAGSTITRTERDGASALFSWDAASSSYVSTDGAGAYDRIVQQGSSYVFTDGATGNREFHDTATGRLDKSVDASGNTTAYTYDANGNIAKLVNPSGESIQYDYTGNLLTRIRVVDSQGATTTRTSYTYDTRNRLSQVTVDLTPQDGSTADGKLYRTSYTYHGDSNRIATLTQSDGSQLTIDYVQVGSEFKVSSLRDALGQTTRFAYNTATRTTQVTDPAGKVSSYAYDAKGQLLSITSPATNGVSSVQRFEHNANGDLIRSTDADGRTVFMAYDANGNQVLQRDGAGNTIARTYSSSNRLLSETVYTQPDPDGDGAAQASGAQTTRYVYDDATGLQLRFAVSAEGRVTEYRRNAYGEVVSTLQHQVARYGAAAASTEAALSAWSGQQNLQQLQRTDYVLDFRGQAQVTTTYAATDAAGNGLAAGSTVTRHIYDQAGRLLQTIDGNGGSTSYAYDGLGRLLTVTDAKGQVTTTTYDDMGRRIVVLSANGQQEVRSYDSAGRLISNLRRDAGPTMGPGPGAETQTSYAYDAAGRLVSSQDATGVRQWIVYDDAGRKVAEVSHSGRLQEFIYNGSGQLTRTIAYANAVNIALMTNTVTLATLRPAASAADRSEWMAYDAAGRLAKTVGSDGSITENIYDGASRLVSTRRYANALSASATASLGNSPAASAIAPTASATADRVTRHFYDADGLRTGSLDAEGYLVAYSYDAAGRLASTTRFATATNAAKRATGTLAELMPASNAQDIIERRMYDGQGRLAGTVDGAGYLTAFGYDAAGQLTSQTRYATALKAAVLSTLTSTTAVAGIRPATNAQDRTTVFEYDKLGQLTAETDWQGTRTEHSYDAAGNRTASTVAAGTSEARTRQVRYDALGRITAELSAEGARQLAAAQTPAQVEAVWSSYASRHTYDAAGRRTSTTDANGLRTLFFYNAENQLTHTINALGEVAETRYNALGQVSAQVRYATRINPGQLNGGLIYPGLVSMLTASAQDQSTQYTYNTNGTLASERDALGFTRNYVYNTFREETQRTEATGTGTTSTLIQTTYDRRGLATGQVRDAGKLALTTAATYDAFGRQVSTTDALGHTRTRAYDRLGREVSSTNSLWATLTTTYDAFSRVVTRVNAEGGTTRYAYDAKARTVTITTDEGLLAKQTYNRHGDQISVSDSQGNLTTYTFDANGQPTGSSASTWLYDAKVMQTAATTQAYDKAGRLIETVDANGTRTTIAYDAANRVLSRTVDPTGLALTTQYAYDPLGRQIRITEPGGTVTELRYDAKGQLLEQIVDPAGLALSTRYSYDAQGHALEVTSPEGTLTRYTYDAAGRRTKEQIDPSGLNLTRSYTYDAGGNVTSSVDANGNTSYYLYDSENRQILAIDGAGGVQETRYDALGRISRLTTYRNPLTGLDLQAYVNNGPVFGPSTWPEQVLARIAPTASDRIEYRSYDANNHLQSVVTGLGEVTTYLRDGNGRIQEQRSYANRISIGGTGGWTPGTFPTPVADDARDLRTRMVYDGMGRLIATADGTGAVTGLRYDAAGSVVERVRYAQTVTLGSDPYDSAAIYTLIAQDSSAANAVEKNTYDRAGRLSWSADAAGSVTAYQYDRDGRVVKKARFASAITAGQQPQDVVQAGALSTDYVYDAAGRQTHIVGADGAAVRQVWDRNGNLRQRTEFATTITPPIFVSGAVMGPIVTNYDRSNIGSALRSSANDRTTSLAYDKANR</sequence>
<dbReference type="Gene3D" id="2.180.10.10">
    <property type="entry name" value="RHS repeat-associated core"/>
    <property type="match status" value="7"/>
</dbReference>
<accession>A0AAJ2R9T6</accession>